<keyword evidence="1" id="KW-0472">Membrane</keyword>
<feature type="transmembrane region" description="Helical" evidence="1">
    <location>
        <begin position="49"/>
        <end position="66"/>
    </location>
</feature>
<feature type="transmembrane region" description="Helical" evidence="1">
    <location>
        <begin position="160"/>
        <end position="184"/>
    </location>
</feature>
<proteinExistence type="predicted"/>
<gene>
    <name evidence="2" type="ORF">IAB59_04220</name>
</gene>
<protein>
    <submittedName>
        <fullName evidence="2">Uncharacterized protein</fullName>
    </submittedName>
</protein>
<evidence type="ECO:0000256" key="1">
    <source>
        <dbReference type="SAM" id="Phobius"/>
    </source>
</evidence>
<feature type="transmembrane region" description="Helical" evidence="1">
    <location>
        <begin position="20"/>
        <end position="37"/>
    </location>
</feature>
<reference evidence="2" key="2">
    <citation type="journal article" date="2021" name="PeerJ">
        <title>Extensive microbial diversity within the chicken gut microbiome revealed by metagenomics and culture.</title>
        <authorList>
            <person name="Gilroy R."/>
            <person name="Ravi A."/>
            <person name="Getino M."/>
            <person name="Pursley I."/>
            <person name="Horton D.L."/>
            <person name="Alikhan N.F."/>
            <person name="Baker D."/>
            <person name="Gharbi K."/>
            <person name="Hall N."/>
            <person name="Watson M."/>
            <person name="Adriaenssens E.M."/>
            <person name="Foster-Nyarko E."/>
            <person name="Jarju S."/>
            <person name="Secka A."/>
            <person name="Antonio M."/>
            <person name="Oren A."/>
            <person name="Chaudhuri R.R."/>
            <person name="La Ragione R."/>
            <person name="Hildebrand F."/>
            <person name="Pallen M.J."/>
        </authorList>
    </citation>
    <scope>NUCLEOTIDE SEQUENCE</scope>
    <source>
        <strain evidence="2">CHK195-26880</strain>
    </source>
</reference>
<sequence length="193" mass="22956">MDLSIIEQLLTFITLPFQSFLTIEILLIFIILYLFFLYNEKRQNKKVKITLIALIIFFFSLLVFYFSNDILNVLSEIIKTLMRCFYFPNITFYILTVIISLVILIYTVLKNKTTKLNKIITYTLTFIHLYLFTNFISLAITNNLSLVNTASIYQHDNMFVIVLFSQIIFILLIIYKVIYQFCYIKHSKLKNTK</sequence>
<evidence type="ECO:0000313" key="3">
    <source>
        <dbReference type="Proteomes" id="UP000886833"/>
    </source>
</evidence>
<comment type="caution">
    <text evidence="2">The sequence shown here is derived from an EMBL/GenBank/DDBJ whole genome shotgun (WGS) entry which is preliminary data.</text>
</comment>
<dbReference type="AlphaFoldDB" id="A0A9D1GAS1"/>
<dbReference type="EMBL" id="DVKQ01000056">
    <property type="protein sequence ID" value="HIT37667.1"/>
    <property type="molecule type" value="Genomic_DNA"/>
</dbReference>
<evidence type="ECO:0000313" key="2">
    <source>
        <dbReference type="EMBL" id="HIT37667.1"/>
    </source>
</evidence>
<reference evidence="2" key="1">
    <citation type="submission" date="2020-10" db="EMBL/GenBank/DDBJ databases">
        <authorList>
            <person name="Gilroy R."/>
        </authorList>
    </citation>
    <scope>NUCLEOTIDE SEQUENCE</scope>
    <source>
        <strain evidence="2">CHK195-26880</strain>
    </source>
</reference>
<feature type="transmembrane region" description="Helical" evidence="1">
    <location>
        <begin position="119"/>
        <end position="140"/>
    </location>
</feature>
<feature type="transmembrane region" description="Helical" evidence="1">
    <location>
        <begin position="86"/>
        <end position="107"/>
    </location>
</feature>
<name>A0A9D1GAS1_9FIRM</name>
<dbReference type="Proteomes" id="UP000886833">
    <property type="component" value="Unassembled WGS sequence"/>
</dbReference>
<organism evidence="2 3">
    <name type="scientific">Candidatus Onthousia faecipullorum</name>
    <dbReference type="NCBI Taxonomy" id="2840887"/>
    <lineage>
        <taxon>Bacteria</taxon>
        <taxon>Bacillati</taxon>
        <taxon>Bacillota</taxon>
        <taxon>Bacilli</taxon>
        <taxon>Candidatus Onthousia</taxon>
    </lineage>
</organism>
<keyword evidence="1" id="KW-1133">Transmembrane helix</keyword>
<accession>A0A9D1GAS1</accession>
<keyword evidence="1" id="KW-0812">Transmembrane</keyword>